<dbReference type="RefSeq" id="WP_161783366.1">
    <property type="nucleotide sequence ID" value="NZ_JAAIWK010000017.1"/>
</dbReference>
<gene>
    <name evidence="1" type="ORF">G4D61_11170</name>
</gene>
<organism evidence="1 2">
    <name type="scientific">Heyndrickxia ginsengihumi</name>
    <dbReference type="NCBI Taxonomy" id="363870"/>
    <lineage>
        <taxon>Bacteria</taxon>
        <taxon>Bacillati</taxon>
        <taxon>Bacillota</taxon>
        <taxon>Bacilli</taxon>
        <taxon>Bacillales</taxon>
        <taxon>Bacillaceae</taxon>
        <taxon>Heyndrickxia</taxon>
    </lineage>
</organism>
<proteinExistence type="predicted"/>
<keyword evidence="2" id="KW-1185">Reference proteome</keyword>
<comment type="caution">
    <text evidence="1">The sequence shown here is derived from an EMBL/GenBank/DDBJ whole genome shotgun (WGS) entry which is preliminary data.</text>
</comment>
<dbReference type="EMBL" id="JAAIWK010000017">
    <property type="protein sequence ID" value="NEY20516.1"/>
    <property type="molecule type" value="Genomic_DNA"/>
</dbReference>
<reference evidence="1 2" key="1">
    <citation type="submission" date="2020-03" db="EMBL/GenBank/DDBJ databases">
        <title>Bacillus aquiflavi sp. nov., isolated from yellow water of strong flavor Chinese baijiu in Yibin region of China.</title>
        <authorList>
            <person name="Xie J."/>
        </authorList>
    </citation>
    <scope>NUCLEOTIDE SEQUENCE [LARGE SCALE GENOMIC DNA]</scope>
    <source>
        <strain evidence="1 2">Gsoil 114</strain>
    </source>
</reference>
<dbReference type="OrthoDB" id="2893557at2"/>
<dbReference type="AlphaFoldDB" id="A0A6M0P748"/>
<accession>A0A6M0P748</accession>
<evidence type="ECO:0000313" key="1">
    <source>
        <dbReference type="EMBL" id="NEY20516.1"/>
    </source>
</evidence>
<evidence type="ECO:0000313" key="2">
    <source>
        <dbReference type="Proteomes" id="UP000476934"/>
    </source>
</evidence>
<sequence length="48" mass="6021">MPRVEREMMVEWLHICTGYSREFWDKCTDKQLEMEYKIHVIEGDQWNE</sequence>
<dbReference type="Proteomes" id="UP000476934">
    <property type="component" value="Unassembled WGS sequence"/>
</dbReference>
<protein>
    <submittedName>
        <fullName evidence="1">Uncharacterized protein</fullName>
    </submittedName>
</protein>
<name>A0A6M0P748_9BACI</name>